<feature type="domain" description="Helicase ATP-binding" evidence="5">
    <location>
        <begin position="241"/>
        <end position="549"/>
    </location>
</feature>
<dbReference type="Gene3D" id="3.40.50.300">
    <property type="entry name" value="P-loop containing nucleotide triphosphate hydrolases"/>
    <property type="match status" value="2"/>
</dbReference>
<dbReference type="Proteomes" id="UP000595448">
    <property type="component" value="Chromosome"/>
</dbReference>
<keyword evidence="6" id="KW-0347">Helicase</keyword>
<dbReference type="Pfam" id="PF13307">
    <property type="entry name" value="Helicase_C_2"/>
    <property type="match status" value="1"/>
</dbReference>
<evidence type="ECO:0000313" key="6">
    <source>
        <dbReference type="EMBL" id="QQQ19148.1"/>
    </source>
</evidence>
<reference evidence="6 7" key="1">
    <citation type="submission" date="2021-01" db="EMBL/GenBank/DDBJ databases">
        <title>Brevundimonas vitis sp. nov., an bacterium isolated from grape (Vitis vinifera).</title>
        <authorList>
            <person name="Jiang L."/>
            <person name="Lee J."/>
        </authorList>
    </citation>
    <scope>NUCLEOTIDE SEQUENCE [LARGE SCALE GENOMIC DNA]</scope>
    <source>
        <strain evidence="6 7">GRTSA-9</strain>
    </source>
</reference>
<protein>
    <submittedName>
        <fullName evidence="6">ATP-dependent DNA helicase</fullName>
    </submittedName>
</protein>
<dbReference type="SMART" id="SM00491">
    <property type="entry name" value="HELICc2"/>
    <property type="match status" value="1"/>
</dbReference>
<dbReference type="InterPro" id="IPR027417">
    <property type="entry name" value="P-loop_NTPase"/>
</dbReference>
<evidence type="ECO:0000256" key="3">
    <source>
        <dbReference type="ARBA" id="ARBA00022840"/>
    </source>
</evidence>
<comment type="similarity">
    <text evidence="4">Belongs to the helicase family. DinG subfamily.</text>
</comment>
<dbReference type="InterPro" id="IPR006555">
    <property type="entry name" value="ATP-dep_Helicase_C"/>
</dbReference>
<keyword evidence="7" id="KW-1185">Reference proteome</keyword>
<dbReference type="EMBL" id="CP067977">
    <property type="protein sequence ID" value="QQQ19148.1"/>
    <property type="molecule type" value="Genomic_DNA"/>
</dbReference>
<dbReference type="PANTHER" id="PTHR11472">
    <property type="entry name" value="DNA REPAIR DEAD HELICASE RAD3/XP-D SUBFAMILY MEMBER"/>
    <property type="match status" value="1"/>
</dbReference>
<dbReference type="PANTHER" id="PTHR11472:SF34">
    <property type="entry name" value="REGULATOR OF TELOMERE ELONGATION HELICASE 1"/>
    <property type="match status" value="1"/>
</dbReference>
<dbReference type="SUPFAM" id="SSF52540">
    <property type="entry name" value="P-loop containing nucleoside triphosphate hydrolases"/>
    <property type="match status" value="1"/>
</dbReference>
<dbReference type="GO" id="GO:0004386">
    <property type="term" value="F:helicase activity"/>
    <property type="evidence" value="ECO:0007669"/>
    <property type="project" value="UniProtKB-KW"/>
</dbReference>
<evidence type="ECO:0000256" key="4">
    <source>
        <dbReference type="ARBA" id="ARBA00038058"/>
    </source>
</evidence>
<keyword evidence="2" id="KW-0378">Hydrolase</keyword>
<evidence type="ECO:0000313" key="7">
    <source>
        <dbReference type="Proteomes" id="UP000595448"/>
    </source>
</evidence>
<proteinExistence type="inferred from homology"/>
<evidence type="ECO:0000259" key="5">
    <source>
        <dbReference type="PROSITE" id="PS51193"/>
    </source>
</evidence>
<organism evidence="6 7">
    <name type="scientific">Brevundimonas vitisensis</name>
    <dbReference type="NCBI Taxonomy" id="2800818"/>
    <lineage>
        <taxon>Bacteria</taxon>
        <taxon>Pseudomonadati</taxon>
        <taxon>Pseudomonadota</taxon>
        <taxon>Alphaproteobacteria</taxon>
        <taxon>Caulobacterales</taxon>
        <taxon>Caulobacteraceae</taxon>
        <taxon>Brevundimonas</taxon>
    </lineage>
</organism>
<evidence type="ECO:0000256" key="1">
    <source>
        <dbReference type="ARBA" id="ARBA00022741"/>
    </source>
</evidence>
<gene>
    <name evidence="6" type="ORF">JIP62_03240</name>
</gene>
<keyword evidence="1" id="KW-0547">Nucleotide-binding</keyword>
<dbReference type="InterPro" id="IPR014013">
    <property type="entry name" value="Helic_SF1/SF2_ATP-bd_DinG/Rad3"/>
</dbReference>
<keyword evidence="3" id="KW-0067">ATP-binding</keyword>
<accession>A0ABX7BNH7</accession>
<sequence>MTNRSGSPWPPDVLVPFRRLNGYLSTVSDESVLSSSPLTGTDLWRDLPPALATPPGAGAICDVDGPRRIGRGAAEGSFTTGPVMVAHASLTARRLGLAAPSRSADLLDVLELFAFVRPARFCAPSPAGLALALGLSEPKGAEAQAQALRDAALILLKELSEPAYPGREDAFALAATLSRAGWAWAERVTQALQNQPMRDRQYRSSGLDVWARLEEWEDEAPRGEAGSAPVDSESARIRLAKLLQASGLDETRPTQSDYAAEAAFAFSPRNEEGRPRVLLAEAGTGTGKTLGYLAAASLWAERNQGAAWVSTYTRALQRQIDRESTAVWPDEAVRRKKTVVRKGRENYLCLLNLQEMVQAAQLGTGDLVGMALTARWALHSRDGDMTGGDFPGWLPGLFATPAAQQASAPNLVDRRGECVHAACPHYRTCFVEKTIRASRRADLVVANHALVMTQAAFDGARSARGLKQDGETAALKRIVFDEGHHLFDAADSAFSACLSGQEAAELRRWIRGPEGRGRRGRGLEQRLGDLCADNDAARKALTDAIRAAAALPGEGVSGRIAPASGEVNPIGPIEAFLAAALDQLRARTSEGHSAGGGEFGMECALKPVTDPVAETARAAAAALAAIEAPLLALSRHLEDILDDEAAELDGSARARIEGALRGLDRRARMTLPGWRAMLSALEDAGAERDPDFVDWLSAEAAFGRIHDVALRRHWIDPTVPLEAAVIVPAHGVLVTSATLSDPVADDPFALARMRSGSSRLIEPARTLKVESPFDYVSNARVIVINDLVKDDARQTAAAMRELFLASGGGALGLFTAIRRLKAVYEAAGPELARAGLPLYAQHVDPLEVGALVDVFRAEEDSCLLGTDAVRDGVDVPGRSLRLLVFDRVPWPRPDLLHKARREIFGGKAYDDALARGRISQAFGRLIRRADDRGVFVMLDAACPTRLFAGLPPGVEVQRMGLAEAVEQVAAFSQPPGAA</sequence>
<evidence type="ECO:0000256" key="2">
    <source>
        <dbReference type="ARBA" id="ARBA00022801"/>
    </source>
</evidence>
<dbReference type="InterPro" id="IPR045028">
    <property type="entry name" value="DinG/Rad3-like"/>
</dbReference>
<name>A0ABX7BNH7_9CAUL</name>
<dbReference type="PROSITE" id="PS51193">
    <property type="entry name" value="HELICASE_ATP_BIND_2"/>
    <property type="match status" value="1"/>
</dbReference>